<evidence type="ECO:0000313" key="2">
    <source>
        <dbReference type="Proteomes" id="UP000184782"/>
    </source>
</evidence>
<proteinExistence type="predicted"/>
<sequence>MKINAKNLPKKEEDLQQFLVDYFSGKDIRILEQDDNYIDVLLSNHKSSDYYIDPNILEGLQWWDKSIMIKEIPDQFRNLVKYQLSLNDNWTIYSWSLWLEQRLLENDVPNEIVILHIDDHTDCMPPLLFKKDNLFINPFNNEEVNLFNPNTVRRAIESGAISIGSFMTLFLHSMPRIQFRHLMPKHRLSKAQVSGKVNRGFLSDETIQPYQERPLLSFSPSEGIKSNLEYSVFTEIDDFLKDISDTASILLHVDMDYFNNRFDGDSDWRSHEFNHDPSAEIVYKNIEETFSTIENSNITKRIENYTVALSPGFFPVEFWKESISVINRVLIEKS</sequence>
<dbReference type="EMBL" id="FSRQ01000002">
    <property type="protein sequence ID" value="SIO21016.1"/>
    <property type="molecule type" value="Genomic_DNA"/>
</dbReference>
<evidence type="ECO:0000313" key="1">
    <source>
        <dbReference type="EMBL" id="SIO21016.1"/>
    </source>
</evidence>
<dbReference type="AlphaFoldDB" id="A0A1N6HMQ8"/>
<gene>
    <name evidence="1" type="ORF">SAMN05421769_2671</name>
</gene>
<dbReference type="OrthoDB" id="581720at2"/>
<reference evidence="2" key="1">
    <citation type="submission" date="2016-12" db="EMBL/GenBank/DDBJ databases">
        <authorList>
            <person name="Varghese N."/>
            <person name="Submissions S."/>
        </authorList>
    </citation>
    <scope>NUCLEOTIDE SEQUENCE [LARGE SCALE GENOMIC DNA]</scope>
    <source>
        <strain evidence="2">DSM 16779</strain>
    </source>
</reference>
<name>A0A1N6HMQ8_9FLAO</name>
<dbReference type="STRING" id="59733.SAMN05421769_2671"/>
<keyword evidence="2" id="KW-1185">Reference proteome</keyword>
<protein>
    <submittedName>
        <fullName evidence="1">Uncharacterized protein</fullName>
    </submittedName>
</protein>
<dbReference type="Proteomes" id="UP000184782">
    <property type="component" value="Unassembled WGS sequence"/>
</dbReference>
<accession>A0A1N6HMQ8</accession>
<organism evidence="1 2">
    <name type="scientific">Chryseobacterium scophthalmum</name>
    <dbReference type="NCBI Taxonomy" id="59733"/>
    <lineage>
        <taxon>Bacteria</taxon>
        <taxon>Pseudomonadati</taxon>
        <taxon>Bacteroidota</taxon>
        <taxon>Flavobacteriia</taxon>
        <taxon>Flavobacteriales</taxon>
        <taxon>Weeksellaceae</taxon>
        <taxon>Chryseobacterium group</taxon>
        <taxon>Chryseobacterium</taxon>
    </lineage>
</organism>
<dbReference type="RefSeq" id="WP_074230785.1">
    <property type="nucleotide sequence ID" value="NZ_FSRQ01000002.1"/>
</dbReference>